<keyword evidence="2 4" id="KW-0472">Membrane</keyword>
<dbReference type="InterPro" id="IPR045659">
    <property type="entry name" value="LptD_2"/>
</dbReference>
<dbReference type="Pfam" id="PF19838">
    <property type="entry name" value="LptD_2"/>
    <property type="match status" value="1"/>
</dbReference>
<keyword evidence="1 4" id="KW-0732">Signal</keyword>
<dbReference type="EMBL" id="JAVRIC010000005">
    <property type="protein sequence ID" value="MDT0496774.1"/>
    <property type="molecule type" value="Genomic_DNA"/>
</dbReference>
<sequence>MPPLESNGGSPEVTLTADKASLLRSGLSEFEGSVVVTQGDQRLSAESLSYEKADERVRVDAESLFQSKEMVVRSRTADLYLGRETGVFMDTEFTLIDSAARGNAERLELLGETRARLDAVEYTSCAPGHEDWVLKASRVHLDRDEGLGSARNARLHFAGVPILYLPYFQFPIDDRRRSGFLFPTLGESSKTGLDLRWPFYLNLAPNYDAQLIPRYMSKRGVQLGGELRYLLPGNYGRGEVYGEHLPDDDVAQRDRSFLEYEHGGLLSDRLALEANYAEVSDLEYFEDLGGRINLSALTHLERRAHLTYQAPAAYTVKMTVQDFQTLDPTVINTEQPYRRLPQITFDTLTQRRLWATRAGFSGEYVNFDGDDVVEGQRVALVPYLRTVVDKSAWYATGQLDLHHTEYKLSNTSGGTDNDLQRSLPVLSAESGLRFDRVTDSGMLQTLEPRAMYLYAPYREQDDFPVFDSGEPDFDIVQLFARNRFSGTDRISDANQITGAVTTRLLDPDSGLARISATFGQILRFDPSQVSLPDSEPPDEGATDVLAAAEVKYSKYLSTSATVQWSPSDSEFNRFATGLKYRRDGRRFEAAYRYRRDILEQSDVLAAFPVGGRWDVIGRWRYSLADNSTIESLAGFEYETCCWTARATWRRYISSTRGDYDSGVYLQLELKGLGAIGSGFQDLLDSQNEYRE</sequence>
<dbReference type="PANTHER" id="PTHR30189">
    <property type="entry name" value="LPS-ASSEMBLY PROTEIN"/>
    <property type="match status" value="1"/>
</dbReference>
<comment type="caution">
    <text evidence="4">Lacks conserved residue(s) required for the propagation of feature annotation.</text>
</comment>
<dbReference type="PANTHER" id="PTHR30189:SF1">
    <property type="entry name" value="LPS-ASSEMBLY PROTEIN LPTD"/>
    <property type="match status" value="1"/>
</dbReference>
<dbReference type="InterPro" id="IPR050218">
    <property type="entry name" value="LptD"/>
</dbReference>
<reference evidence="8 9" key="1">
    <citation type="submission" date="2023-09" db="EMBL/GenBank/DDBJ databases">
        <authorList>
            <person name="Rey-Velasco X."/>
        </authorList>
    </citation>
    <scope>NUCLEOTIDE SEQUENCE [LARGE SCALE GENOMIC DNA]</scope>
    <source>
        <strain evidence="8 9">W345</strain>
    </source>
</reference>
<dbReference type="InterPro" id="IPR005653">
    <property type="entry name" value="OstA-like_N"/>
</dbReference>
<dbReference type="RefSeq" id="WP_311364167.1">
    <property type="nucleotide sequence ID" value="NZ_JAVRIC010000005.1"/>
</dbReference>
<feature type="domain" description="LPS-assembly protein LptD central" evidence="7">
    <location>
        <begin position="151"/>
        <end position="230"/>
    </location>
</feature>
<keyword evidence="3 4" id="KW-0998">Cell outer membrane</keyword>
<evidence type="ECO:0000256" key="1">
    <source>
        <dbReference type="ARBA" id="ARBA00022729"/>
    </source>
</evidence>
<dbReference type="InterPro" id="IPR007543">
    <property type="entry name" value="LptD_C"/>
</dbReference>
<evidence type="ECO:0000313" key="9">
    <source>
        <dbReference type="Proteomes" id="UP001254608"/>
    </source>
</evidence>
<dbReference type="Pfam" id="PF03968">
    <property type="entry name" value="LptD_N"/>
    <property type="match status" value="1"/>
</dbReference>
<proteinExistence type="inferred from homology"/>
<accession>A0ABU2WFY0</accession>
<feature type="domain" description="Organic solvent tolerance-like N-terminal" evidence="5">
    <location>
        <begin position="16"/>
        <end position="146"/>
    </location>
</feature>
<evidence type="ECO:0000259" key="5">
    <source>
        <dbReference type="Pfam" id="PF03968"/>
    </source>
</evidence>
<evidence type="ECO:0000313" key="8">
    <source>
        <dbReference type="EMBL" id="MDT0496774.1"/>
    </source>
</evidence>
<evidence type="ECO:0000259" key="7">
    <source>
        <dbReference type="Pfam" id="PF19838"/>
    </source>
</evidence>
<feature type="domain" description="LptD C-terminal" evidence="6">
    <location>
        <begin position="254"/>
        <end position="615"/>
    </location>
</feature>
<name>A0ABU2WFY0_9GAMM</name>
<dbReference type="InterPro" id="IPR020889">
    <property type="entry name" value="LipoPS_assembly_LptD"/>
</dbReference>
<dbReference type="HAMAP" id="MF_01411">
    <property type="entry name" value="LPS_assembly_LptD"/>
    <property type="match status" value="1"/>
</dbReference>
<organism evidence="8 9">
    <name type="scientific">Banduia mediterranea</name>
    <dbReference type="NCBI Taxonomy" id="3075609"/>
    <lineage>
        <taxon>Bacteria</taxon>
        <taxon>Pseudomonadati</taxon>
        <taxon>Pseudomonadota</taxon>
        <taxon>Gammaproteobacteria</taxon>
        <taxon>Nevskiales</taxon>
        <taxon>Algiphilaceae</taxon>
        <taxon>Banduia</taxon>
    </lineage>
</organism>
<comment type="subunit">
    <text evidence="4">Component of the lipopolysaccharide transport and assembly complex. Interacts with LptE and LptA.</text>
</comment>
<comment type="caution">
    <text evidence="8">The sequence shown here is derived from an EMBL/GenBank/DDBJ whole genome shotgun (WGS) entry which is preliminary data.</text>
</comment>
<dbReference type="Proteomes" id="UP001254608">
    <property type="component" value="Unassembled WGS sequence"/>
</dbReference>
<evidence type="ECO:0000256" key="2">
    <source>
        <dbReference type="ARBA" id="ARBA00023136"/>
    </source>
</evidence>
<keyword evidence="9" id="KW-1185">Reference proteome</keyword>
<evidence type="ECO:0000259" key="6">
    <source>
        <dbReference type="Pfam" id="PF04453"/>
    </source>
</evidence>
<gene>
    <name evidence="4 8" type="primary">lptD</name>
    <name evidence="8" type="ORF">RM530_05275</name>
</gene>
<comment type="function">
    <text evidence="4">Together with LptE, is involved in the assembly of lipopolysaccharide (LPS) at the surface of the outer membrane.</text>
</comment>
<comment type="subcellular location">
    <subcellularLocation>
        <location evidence="4">Cell outer membrane</location>
    </subcellularLocation>
</comment>
<evidence type="ECO:0000256" key="3">
    <source>
        <dbReference type="ARBA" id="ARBA00023237"/>
    </source>
</evidence>
<comment type="similarity">
    <text evidence="4">Belongs to the LptD family.</text>
</comment>
<protein>
    <recommendedName>
        <fullName evidence="4">LPS-assembly protein LptD</fullName>
    </recommendedName>
</protein>
<evidence type="ECO:0000256" key="4">
    <source>
        <dbReference type="HAMAP-Rule" id="MF_01411"/>
    </source>
</evidence>
<dbReference type="Pfam" id="PF04453">
    <property type="entry name" value="LptD"/>
    <property type="match status" value="1"/>
</dbReference>